<protein>
    <submittedName>
        <fullName evidence="3">Phenylacetate--CoA ligase</fullName>
    </submittedName>
</protein>
<feature type="domain" description="AMP-dependent ligase C-terminal" evidence="2">
    <location>
        <begin position="350"/>
        <end position="441"/>
    </location>
</feature>
<dbReference type="Proteomes" id="UP000603904">
    <property type="component" value="Unassembled WGS sequence"/>
</dbReference>
<evidence type="ECO:0000313" key="3">
    <source>
        <dbReference type="EMBL" id="GIH39967.1"/>
    </source>
</evidence>
<dbReference type="RefSeq" id="WP_204057439.1">
    <property type="nucleotide sequence ID" value="NZ_BAAAGP010000011.1"/>
</dbReference>
<dbReference type="InterPro" id="IPR042099">
    <property type="entry name" value="ANL_N_sf"/>
</dbReference>
<dbReference type="InterPro" id="IPR028154">
    <property type="entry name" value="AMP-dep_Lig_C"/>
</dbReference>
<dbReference type="PANTHER" id="PTHR43845:SF1">
    <property type="entry name" value="BLR5969 PROTEIN"/>
    <property type="match status" value="1"/>
</dbReference>
<dbReference type="GO" id="GO:0016874">
    <property type="term" value="F:ligase activity"/>
    <property type="evidence" value="ECO:0007669"/>
    <property type="project" value="UniProtKB-KW"/>
</dbReference>
<sequence>MASFERVRPDELEYWNRRAETMPRQDLAEWQWRKLRRALERARKQSKFWSERLPDDIRSLDDYVARVPLLRKSEIIAAEQEAPPYGTLPSVDPSLGIRYHQTSGTSGDLPVRTFDTPHDWVWGVDVWCTVLYGMGVRPQHKGLVAFGYGLFIGFWGMHYGLERMGCTVVPAGGLDSRTRVKLLVDHQIEVLGCTPSYAMRLLETAKEMGVDLAVDGNVQIIMAGGEPRPESTTRAISEGFGARVFNAAGTTEFGTVSMFECPSLHGGCHIIETAIIEEVLHPDTLRPVDYGEEGIRVTTGLGREGIQLFRHWTDDLVVKRPWHECGCGRTWDWYDGGILGRRDDMRKIRGVSVTPVMIEDVLRGFDEVGEYQTVLRTVRGLDTIVLRIEPKADGGLDLAALGERVSTAVKREIGIRPDVEYAEPGTLPRFEVKAARFHDERSG</sequence>
<dbReference type="SUPFAM" id="SSF56801">
    <property type="entry name" value="Acetyl-CoA synthetase-like"/>
    <property type="match status" value="1"/>
</dbReference>
<evidence type="ECO:0000259" key="1">
    <source>
        <dbReference type="Pfam" id="PF00501"/>
    </source>
</evidence>
<feature type="domain" description="AMP-dependent synthetase/ligase" evidence="1">
    <location>
        <begin position="154"/>
        <end position="294"/>
    </location>
</feature>
<dbReference type="Gene3D" id="3.30.300.30">
    <property type="match status" value="1"/>
</dbReference>
<comment type="caution">
    <text evidence="3">The sequence shown here is derived from an EMBL/GenBank/DDBJ whole genome shotgun (WGS) entry which is preliminary data.</text>
</comment>
<dbReference type="PANTHER" id="PTHR43845">
    <property type="entry name" value="BLR5969 PROTEIN"/>
    <property type="match status" value="1"/>
</dbReference>
<keyword evidence="4" id="KW-1185">Reference proteome</keyword>
<reference evidence="3 4" key="1">
    <citation type="submission" date="2021-01" db="EMBL/GenBank/DDBJ databases">
        <title>Whole genome shotgun sequence of Microbispora corallina NBRC 16416.</title>
        <authorList>
            <person name="Komaki H."/>
            <person name="Tamura T."/>
        </authorList>
    </citation>
    <scope>NUCLEOTIDE SEQUENCE [LARGE SCALE GENOMIC DNA]</scope>
    <source>
        <strain evidence="3 4">NBRC 16416</strain>
    </source>
</reference>
<dbReference type="Pfam" id="PF00501">
    <property type="entry name" value="AMP-binding"/>
    <property type="match status" value="1"/>
</dbReference>
<name>A0ABQ4FYU7_9ACTN</name>
<gene>
    <name evidence="3" type="ORF">Mco01_29670</name>
</gene>
<evidence type="ECO:0000313" key="4">
    <source>
        <dbReference type="Proteomes" id="UP000603904"/>
    </source>
</evidence>
<keyword evidence="3" id="KW-0436">Ligase</keyword>
<dbReference type="InterPro" id="IPR045851">
    <property type="entry name" value="AMP-bd_C_sf"/>
</dbReference>
<dbReference type="Gene3D" id="3.40.50.12780">
    <property type="entry name" value="N-terminal domain of ligase-like"/>
    <property type="match status" value="1"/>
</dbReference>
<organism evidence="3 4">
    <name type="scientific">Microbispora corallina</name>
    <dbReference type="NCBI Taxonomy" id="83302"/>
    <lineage>
        <taxon>Bacteria</taxon>
        <taxon>Bacillati</taxon>
        <taxon>Actinomycetota</taxon>
        <taxon>Actinomycetes</taxon>
        <taxon>Streptosporangiales</taxon>
        <taxon>Streptosporangiaceae</taxon>
        <taxon>Microbispora</taxon>
    </lineage>
</organism>
<proteinExistence type="predicted"/>
<dbReference type="Pfam" id="PF14535">
    <property type="entry name" value="AMP-binding_C_2"/>
    <property type="match status" value="1"/>
</dbReference>
<dbReference type="EMBL" id="BOOC01000011">
    <property type="protein sequence ID" value="GIH39967.1"/>
    <property type="molecule type" value="Genomic_DNA"/>
</dbReference>
<dbReference type="InterPro" id="IPR000873">
    <property type="entry name" value="AMP-dep_synth/lig_dom"/>
</dbReference>
<accession>A0ABQ4FYU7</accession>
<evidence type="ECO:0000259" key="2">
    <source>
        <dbReference type="Pfam" id="PF14535"/>
    </source>
</evidence>